<dbReference type="SUPFAM" id="SSF53335">
    <property type="entry name" value="S-adenosyl-L-methionine-dependent methyltransferases"/>
    <property type="match status" value="1"/>
</dbReference>
<keyword evidence="10" id="KW-0479">Metal-binding</keyword>
<reference evidence="13" key="3">
    <citation type="journal article" date="2013" name="Nucleic Acids Res.">
        <title>The genome of Anopheles darlingi, the main neotropical malaria vector.</title>
        <authorList>
            <person name="Marinotti O."/>
            <person name="Cerqueira G.C."/>
            <person name="de Almeida L.G."/>
            <person name="Ferro M.I."/>
            <person name="Loreto E.L."/>
            <person name="Zaha A."/>
            <person name="Teixeira S.M."/>
            <person name="Wespiser A.R."/>
            <person name="Almeida E Silva A."/>
            <person name="Schlindwein A.D."/>
            <person name="Pacheco A.C."/>
            <person name="Silva A.L."/>
            <person name="Graveley B.R."/>
            <person name="Walenz B.P."/>
            <person name="Lima Bde A."/>
            <person name="Ribeiro C.A."/>
            <person name="Nunes-Silva C.G."/>
            <person name="de Carvalho C.R."/>
            <person name="Soares C.M."/>
            <person name="de Menezes C.B."/>
            <person name="Matiolli C."/>
            <person name="Caffrey D."/>
            <person name="Araujo D.A."/>
            <person name="de Oliveira D.M."/>
            <person name="Golenbock D."/>
            <person name="Grisard E.C."/>
            <person name="Fantinatti-Garboggini F."/>
            <person name="de Carvalho F.M."/>
            <person name="Barcellos F.G."/>
            <person name="Prosdocimi F."/>
            <person name="May G."/>
            <person name="Azevedo Junior G.M."/>
            <person name="Guimaraes G.M."/>
            <person name="Goldman G.H."/>
            <person name="Padilha I.Q."/>
            <person name="Batista Jda S."/>
            <person name="Ferro J.A."/>
            <person name="Ribeiro J.M."/>
            <person name="Fietto J.L."/>
            <person name="Dabbas K.M."/>
            <person name="Cerdeira L."/>
            <person name="Agnez-Lima L.F."/>
            <person name="Brocchi M."/>
            <person name="de Carvalho M.O."/>
            <person name="Teixeira Mde M."/>
            <person name="Diniz Maia Mde M."/>
            <person name="Goldman M.H."/>
            <person name="Cruz Schneider M.P."/>
            <person name="Felipe M.S."/>
            <person name="Hungria M."/>
            <person name="Nicolas M.F."/>
            <person name="Pereira M."/>
            <person name="Montes M.A."/>
            <person name="Cantao M.E."/>
            <person name="Vincentz M."/>
            <person name="Rafael M.S."/>
            <person name="Silverman N."/>
            <person name="Stoco P.H."/>
            <person name="Souza R.C."/>
            <person name="Vicentini R."/>
            <person name="Gazzinelli R.T."/>
            <person name="Neves Rde O."/>
            <person name="Silva R."/>
            <person name="Astolfi-Filho S."/>
            <person name="Maciel T.E."/>
            <person name="Urmenyi T.P."/>
            <person name="Tadei W.P."/>
            <person name="Camargo E.P."/>
            <person name="de Vasconcelos A.T."/>
        </authorList>
    </citation>
    <scope>NUCLEOTIDE SEQUENCE</scope>
</reference>
<dbReference type="InterPro" id="IPR011671">
    <property type="entry name" value="tRNA_uracil_MeTrfase"/>
</dbReference>
<evidence type="ECO:0000313" key="14">
    <source>
        <dbReference type="EnsemblMetazoa" id="ADAC007138-PA"/>
    </source>
</evidence>
<dbReference type="EC" id="2.1.1.211" evidence="11"/>
<dbReference type="eggNOG" id="KOG3790">
    <property type="taxonomic scope" value="Eukaryota"/>
</dbReference>
<evidence type="ECO:0000256" key="10">
    <source>
        <dbReference type="PROSITE-ProRule" id="PRU00723"/>
    </source>
</evidence>
<evidence type="ECO:0000256" key="11">
    <source>
        <dbReference type="RuleBase" id="RU368004"/>
    </source>
</evidence>
<sequence length="623" mass="71316">MFDRIIAESCSLSGKVVPCFWQAVDIYLFKTHVINKKLFGVKTLSVSIYKYRNETDDLVERFCEERDLEEHLSERGYELTRAVEELNSPSVDRLARCGGDGLIIVNRLLPKNVNSLDSLDVVCLVDFRSHTLYLKRQRSGLENNLFPSFAFVVQAQSEGKLSIRCRSGDTTDDRSIVWLRDVLLCRMMKWIEASSPRSEMADGTNATIHSLAMIDDMEEYNQVFHELKQKYGLSMVSIWPECTDPQKFVFEDIAIATYLIVLWRQERRSNAECAMQSFVDLGCGNGLLVYILASEGHRGYGVDLRKRKLWDLYPGGTTDLRVQALIPSDASLFPDIDWIIGNHSDELSPWIPVIAARSAHSCRFFLLPCCAYEFDGSKYQRQNCALSQYGDFLQYAKQVAEVCGFRVETDRLRIPSTKRTCIIGSSRSYPPEEYASYDRKIQMFIDERSKQHSVPTLSSNAKADGWSVNFKPRESTEKVRNCTKIDRSIVEKIVAIVFQSLLAKKRVLPEHVQQNWNAGGTLSMGDLVEMIPQQYLTALKAECGGLQTLLKNNHQIFLVQNGTVQVRIPRKASETKESTVARRTKKVKNHKPVNLKQKTCWFFRNHPDGCPLEEFECRFNHEK</sequence>
<keyword evidence="8 11" id="KW-0819">tRNA processing</keyword>
<dbReference type="AlphaFoldDB" id="W5JB33"/>
<keyword evidence="15" id="KW-1185">Reference proteome</keyword>
<organism evidence="13">
    <name type="scientific">Anopheles darlingi</name>
    <name type="common">Mosquito</name>
    <dbReference type="NCBI Taxonomy" id="43151"/>
    <lineage>
        <taxon>Eukaryota</taxon>
        <taxon>Metazoa</taxon>
        <taxon>Ecdysozoa</taxon>
        <taxon>Arthropoda</taxon>
        <taxon>Hexapoda</taxon>
        <taxon>Insecta</taxon>
        <taxon>Pterygota</taxon>
        <taxon>Neoptera</taxon>
        <taxon>Endopterygota</taxon>
        <taxon>Diptera</taxon>
        <taxon>Nematocera</taxon>
        <taxon>Culicoidea</taxon>
        <taxon>Culicidae</taxon>
        <taxon>Anophelinae</taxon>
        <taxon>Anopheles</taxon>
    </lineage>
</organism>
<reference evidence="13" key="2">
    <citation type="submission" date="2010-05" db="EMBL/GenBank/DDBJ databases">
        <authorList>
            <person name="Almeida L.G."/>
            <person name="Nicolas M.F."/>
            <person name="Souza R.C."/>
            <person name="Vasconcelos A.T.R."/>
        </authorList>
    </citation>
    <scope>NUCLEOTIDE SEQUENCE</scope>
</reference>
<keyword evidence="10" id="KW-0863">Zinc-finger</keyword>
<dbReference type="OMA" id="CFFKLHH"/>
<reference evidence="13 15" key="1">
    <citation type="journal article" date="2010" name="BMC Genomics">
        <title>Combination of measures distinguishes pre-miRNAs from other stem-loops in the genome of the newly sequenced Anopheles darlingi.</title>
        <authorList>
            <person name="Mendes N.D."/>
            <person name="Freitas A.T."/>
            <person name="Vasconcelos A.T."/>
            <person name="Sagot M.F."/>
        </authorList>
    </citation>
    <scope>NUCLEOTIDE SEQUENCE</scope>
</reference>
<comment type="catalytic activity">
    <reaction evidence="9 11">
        <text>uridine(44) in tRNA(Ser) + S-adenosyl-L-methionine = 2'-O-methyluridine(44) in tRNA(Ser) + S-adenosyl-L-homocysteine + H(+)</text>
        <dbReference type="Rhea" id="RHEA:43100"/>
        <dbReference type="Rhea" id="RHEA-COMP:10339"/>
        <dbReference type="Rhea" id="RHEA-COMP:10340"/>
        <dbReference type="ChEBI" id="CHEBI:15378"/>
        <dbReference type="ChEBI" id="CHEBI:57856"/>
        <dbReference type="ChEBI" id="CHEBI:59789"/>
        <dbReference type="ChEBI" id="CHEBI:65315"/>
        <dbReference type="ChEBI" id="CHEBI:74478"/>
        <dbReference type="EC" id="2.1.1.211"/>
    </reaction>
</comment>
<accession>W5JB33</accession>
<evidence type="ECO:0000256" key="6">
    <source>
        <dbReference type="ARBA" id="ARBA00022679"/>
    </source>
</evidence>
<dbReference type="FunCoup" id="W5JB33">
    <property type="interactions" value="1333"/>
</dbReference>
<evidence type="ECO:0000256" key="8">
    <source>
        <dbReference type="ARBA" id="ARBA00022694"/>
    </source>
</evidence>
<dbReference type="EMBL" id="ADMH02001746">
    <property type="protein sequence ID" value="ETN61211.1"/>
    <property type="molecule type" value="Genomic_DNA"/>
</dbReference>
<keyword evidence="10" id="KW-0862">Zinc</keyword>
<name>W5JB33_ANODA</name>
<dbReference type="InterPro" id="IPR000571">
    <property type="entry name" value="Znf_CCCH"/>
</dbReference>
<evidence type="ECO:0000256" key="1">
    <source>
        <dbReference type="ARBA" id="ARBA00002778"/>
    </source>
</evidence>
<feature type="domain" description="C3H1-type" evidence="12">
    <location>
        <begin position="594"/>
        <end position="623"/>
    </location>
</feature>
<protein>
    <recommendedName>
        <fullName evidence="11">tRNA (uracil-O(2)-)-methyltransferase</fullName>
        <ecNumber evidence="11">2.1.1.211</ecNumber>
    </recommendedName>
</protein>
<evidence type="ECO:0000256" key="4">
    <source>
        <dbReference type="ARBA" id="ARBA00022490"/>
    </source>
</evidence>
<dbReference type="PANTHER" id="PTHR21210">
    <property type="entry name" value="TRNA (URACIL-O(2)-)-METHYLTRANSFERASE-RELATED"/>
    <property type="match status" value="1"/>
</dbReference>
<comment type="function">
    <text evidence="11">Adenosyl-L-methionine (AdoMet)-dependent tRNA (uracil-O(2)-)-methyltransferase.</text>
</comment>
<evidence type="ECO:0000256" key="7">
    <source>
        <dbReference type="ARBA" id="ARBA00022691"/>
    </source>
</evidence>
<dbReference type="Proteomes" id="UP000000673">
    <property type="component" value="Unassembled WGS sequence"/>
</dbReference>
<feature type="zinc finger region" description="C3H1-type" evidence="10">
    <location>
        <begin position="594"/>
        <end position="623"/>
    </location>
</feature>
<keyword evidence="5 11" id="KW-0489">Methyltransferase</keyword>
<keyword evidence="4 11" id="KW-0963">Cytoplasm</keyword>
<dbReference type="GO" id="GO:0008270">
    <property type="term" value="F:zinc ion binding"/>
    <property type="evidence" value="ECO:0007669"/>
    <property type="project" value="UniProtKB-KW"/>
</dbReference>
<dbReference type="InterPro" id="IPR029063">
    <property type="entry name" value="SAM-dependent_MTases_sf"/>
</dbReference>
<comment type="subcellular location">
    <subcellularLocation>
        <location evidence="2 11">Cytoplasm</location>
    </subcellularLocation>
</comment>
<proteinExistence type="inferred from homology"/>
<keyword evidence="7 11" id="KW-0949">S-adenosyl-L-methionine</keyword>
<evidence type="ECO:0000256" key="5">
    <source>
        <dbReference type="ARBA" id="ARBA00022603"/>
    </source>
</evidence>
<dbReference type="PROSITE" id="PS50103">
    <property type="entry name" value="ZF_C3H1"/>
    <property type="match status" value="1"/>
</dbReference>
<dbReference type="VEuPathDB" id="VectorBase:ADAC007138"/>
<keyword evidence="6 11" id="KW-0808">Transferase</keyword>
<dbReference type="GO" id="GO:0005737">
    <property type="term" value="C:cytoplasm"/>
    <property type="evidence" value="ECO:0007669"/>
    <property type="project" value="UniProtKB-SubCell"/>
</dbReference>
<reference evidence="14" key="4">
    <citation type="submission" date="2015-06" db="UniProtKB">
        <authorList>
            <consortium name="EnsemblMetazoa"/>
        </authorList>
    </citation>
    <scope>IDENTIFICATION</scope>
</reference>
<comment type="function">
    <text evidence="1">Probable adenosyl-L-methionine (AdoMet)-dependent tRNA (uracil-O(2)-)-methyltransferase.</text>
</comment>
<evidence type="ECO:0000313" key="15">
    <source>
        <dbReference type="Proteomes" id="UP000000673"/>
    </source>
</evidence>
<evidence type="ECO:0000256" key="3">
    <source>
        <dbReference type="ARBA" id="ARBA00009056"/>
    </source>
</evidence>
<dbReference type="HOGENOM" id="CLU_021025_1_0_1"/>
<dbReference type="Pfam" id="PF07757">
    <property type="entry name" value="AdoMet_MTase"/>
    <property type="match status" value="1"/>
</dbReference>
<dbReference type="GO" id="GO:0141101">
    <property type="term" value="F:tRNA(Ser) (uridine(44)-2'-O-)-methyltransferase activity"/>
    <property type="evidence" value="ECO:0007669"/>
    <property type="project" value="UniProtKB-EC"/>
</dbReference>
<evidence type="ECO:0000259" key="12">
    <source>
        <dbReference type="PROSITE" id="PS50103"/>
    </source>
</evidence>
<evidence type="ECO:0000256" key="9">
    <source>
        <dbReference type="ARBA" id="ARBA00047957"/>
    </source>
</evidence>
<evidence type="ECO:0000256" key="2">
    <source>
        <dbReference type="ARBA" id="ARBA00004496"/>
    </source>
</evidence>
<gene>
    <name evidence="13" type="ORF">AND_007138</name>
</gene>
<dbReference type="STRING" id="43151.W5JB33"/>
<dbReference type="EnsemblMetazoa" id="ADAC007138-RA">
    <property type="protein sequence ID" value="ADAC007138-PA"/>
    <property type="gene ID" value="ADAC007138"/>
</dbReference>
<dbReference type="GO" id="GO:0030488">
    <property type="term" value="P:tRNA methylation"/>
    <property type="evidence" value="ECO:0007669"/>
    <property type="project" value="UniProtKB-UniRule"/>
</dbReference>
<comment type="similarity">
    <text evidence="3 11">Belongs to the TRM44 family.</text>
</comment>
<dbReference type="PANTHER" id="PTHR21210:SF0">
    <property type="entry name" value="TRNA (URACIL-O(2)-)-METHYLTRANSFERASE-RELATED"/>
    <property type="match status" value="1"/>
</dbReference>
<evidence type="ECO:0000313" key="13">
    <source>
        <dbReference type="EMBL" id="ETN61211.1"/>
    </source>
</evidence>
<dbReference type="VEuPathDB" id="VectorBase:ADAR2_002918"/>